<evidence type="ECO:0000256" key="1">
    <source>
        <dbReference type="ARBA" id="ARBA00005298"/>
    </source>
</evidence>
<dbReference type="Proteomes" id="UP000829999">
    <property type="component" value="Chromosome 28"/>
</dbReference>
<keyword evidence="2" id="KW-0716">Sensory transduction</keyword>
<dbReference type="Gene3D" id="2.60.40.640">
    <property type="match status" value="2"/>
</dbReference>
<reference evidence="6" key="2">
    <citation type="submission" date="2025-04" db="UniProtKB">
        <authorList>
            <consortium name="RefSeq"/>
        </authorList>
    </citation>
    <scope>IDENTIFICATION</scope>
    <source>
        <tissue evidence="6">Whole larval tissue</tissue>
    </source>
</reference>
<evidence type="ECO:0000313" key="4">
    <source>
        <dbReference type="EMBL" id="SOQ39909.1"/>
    </source>
</evidence>
<evidence type="ECO:0000256" key="2">
    <source>
        <dbReference type="ARBA" id="ARBA00022606"/>
    </source>
</evidence>
<reference evidence="4" key="1">
    <citation type="submission" date="2016-07" db="EMBL/GenBank/DDBJ databases">
        <authorList>
            <person name="Bretaudeau A."/>
        </authorList>
    </citation>
    <scope>NUCLEOTIDE SEQUENCE</scope>
    <source>
        <strain evidence="4">Rice</strain>
        <tissue evidence="4">Whole body</tissue>
    </source>
</reference>
<organism evidence="4">
    <name type="scientific">Spodoptera frugiperda</name>
    <name type="common">Fall armyworm</name>
    <dbReference type="NCBI Taxonomy" id="7108"/>
    <lineage>
        <taxon>Eukaryota</taxon>
        <taxon>Metazoa</taxon>
        <taxon>Ecdysozoa</taxon>
        <taxon>Arthropoda</taxon>
        <taxon>Hexapoda</taxon>
        <taxon>Insecta</taxon>
        <taxon>Pterygota</taxon>
        <taxon>Neoptera</taxon>
        <taxon>Endopterygota</taxon>
        <taxon>Lepidoptera</taxon>
        <taxon>Glossata</taxon>
        <taxon>Ditrysia</taxon>
        <taxon>Noctuoidea</taxon>
        <taxon>Noctuidae</taxon>
        <taxon>Amphipyrinae</taxon>
        <taxon>Spodoptera</taxon>
    </lineage>
</organism>
<dbReference type="PANTHER" id="PTHR11188">
    <property type="entry name" value="ARRESTIN DOMAIN CONTAINING PROTEIN"/>
    <property type="match status" value="1"/>
</dbReference>
<dbReference type="GeneID" id="118265553"/>
<dbReference type="OrthoDB" id="2333384at2759"/>
<gene>
    <name evidence="6" type="primary">LOC118265553</name>
    <name evidence="4" type="ORF">SFRICE_003337</name>
</gene>
<evidence type="ECO:0000259" key="3">
    <source>
        <dbReference type="SMART" id="SM01017"/>
    </source>
</evidence>
<accession>A0A2H1VGD3</accession>
<dbReference type="RefSeq" id="XP_035434376.1">
    <property type="nucleotide sequence ID" value="XM_035578483.2"/>
</dbReference>
<dbReference type="AlphaFoldDB" id="A0A2H1VGD3"/>
<dbReference type="Pfam" id="PF02752">
    <property type="entry name" value="Arrestin_C"/>
    <property type="match status" value="1"/>
</dbReference>
<dbReference type="GO" id="GO:0015031">
    <property type="term" value="P:protein transport"/>
    <property type="evidence" value="ECO:0007669"/>
    <property type="project" value="TreeGrafter"/>
</dbReference>
<dbReference type="InterPro" id="IPR011021">
    <property type="entry name" value="Arrestin-like_N"/>
</dbReference>
<dbReference type="InterPro" id="IPR011022">
    <property type="entry name" value="Arrestin_C-like"/>
</dbReference>
<feature type="domain" description="Arrestin C-terminal-like" evidence="3">
    <location>
        <begin position="182"/>
        <end position="320"/>
    </location>
</feature>
<protein>
    <submittedName>
        <fullName evidence="6">Arrestin domain-containing protein 5-like</fullName>
    </submittedName>
    <submittedName>
        <fullName evidence="4">SFRICE_003337</fullName>
    </submittedName>
</protein>
<dbReference type="InterPro" id="IPR014756">
    <property type="entry name" value="Ig_E-set"/>
</dbReference>
<dbReference type="SMART" id="SM01017">
    <property type="entry name" value="Arrestin_C"/>
    <property type="match status" value="1"/>
</dbReference>
<dbReference type="Pfam" id="PF00339">
    <property type="entry name" value="Arrestin_N"/>
    <property type="match status" value="1"/>
</dbReference>
<dbReference type="EMBL" id="ODYU01002434">
    <property type="protein sequence ID" value="SOQ39909.1"/>
    <property type="molecule type" value="Genomic_DNA"/>
</dbReference>
<proteinExistence type="inferred from homology"/>
<sequence>MGLRSEILIHPPRGGKHVTGGVIRGMVKFHLDKDTDFKKISIALIQKGHVQWYEFATKSTVNPRRTVGNRYVYEGREEATLTKFYFLNKEMDEKCDTSTLKAGSYEHQFQIQLPEEIPASINTDIGEISYSIKLKFKKPSVFSFNKVFRTPVTIYPRVDPTIPDQPLTVNLDKSLFKLFSSKKHEIKLKAELDRGFLIPGGESKISFSVINNSDVIFSVKTELVCKTKYRDRFMVEKMARDNPKIERRVIRPCTVETPSIPERSVSSDMYNIIPVAADLCTVRHSEIISREFKLKVTLNLPLPHKNSCVDIPVFIGENPNLANEVDAGFGEPMEAPPSYWEVMTEEMSK</sequence>
<dbReference type="InterPro" id="IPR014752">
    <property type="entry name" value="Arrestin-like_C"/>
</dbReference>
<comment type="similarity">
    <text evidence="1">Belongs to the arrestin family.</text>
</comment>
<dbReference type="GO" id="GO:0005737">
    <property type="term" value="C:cytoplasm"/>
    <property type="evidence" value="ECO:0007669"/>
    <property type="project" value="TreeGrafter"/>
</dbReference>
<name>A0A2H1VGD3_SPOFR</name>
<dbReference type="PANTHER" id="PTHR11188:SF17">
    <property type="entry name" value="FI21816P1"/>
    <property type="match status" value="1"/>
</dbReference>
<evidence type="ECO:0000313" key="5">
    <source>
        <dbReference type="Proteomes" id="UP000829999"/>
    </source>
</evidence>
<dbReference type="SUPFAM" id="SSF81296">
    <property type="entry name" value="E set domains"/>
    <property type="match status" value="1"/>
</dbReference>
<evidence type="ECO:0000313" key="6">
    <source>
        <dbReference type="RefSeq" id="XP_035434376.1"/>
    </source>
</evidence>
<dbReference type="InterPro" id="IPR050357">
    <property type="entry name" value="Arrestin_domain-protein"/>
</dbReference>
<keyword evidence="5" id="KW-1185">Reference proteome</keyword>